<accession>A0ABU7ERH6</accession>
<evidence type="ECO:0000313" key="1">
    <source>
        <dbReference type="EMBL" id="MED6288699.1"/>
    </source>
</evidence>
<evidence type="ECO:0000313" key="2">
    <source>
        <dbReference type="Proteomes" id="UP001352852"/>
    </source>
</evidence>
<dbReference type="Proteomes" id="UP001352852">
    <property type="component" value="Unassembled WGS sequence"/>
</dbReference>
<organism evidence="1 2">
    <name type="scientific">Characodon lateralis</name>
    <dbReference type="NCBI Taxonomy" id="208331"/>
    <lineage>
        <taxon>Eukaryota</taxon>
        <taxon>Metazoa</taxon>
        <taxon>Chordata</taxon>
        <taxon>Craniata</taxon>
        <taxon>Vertebrata</taxon>
        <taxon>Euteleostomi</taxon>
        <taxon>Actinopterygii</taxon>
        <taxon>Neopterygii</taxon>
        <taxon>Teleostei</taxon>
        <taxon>Neoteleostei</taxon>
        <taxon>Acanthomorphata</taxon>
        <taxon>Ovalentaria</taxon>
        <taxon>Atherinomorphae</taxon>
        <taxon>Cyprinodontiformes</taxon>
        <taxon>Goodeidae</taxon>
        <taxon>Characodon</taxon>
    </lineage>
</organism>
<sequence>MEQQWYLPAPRSLQARVAAPDADKNPVPASRPFASASVWLYTGKDEEGYHTSPVKEIIPHQVLITFPRLEPRSVALCFRKIWTR</sequence>
<gene>
    <name evidence="1" type="ORF">CHARACLAT_029223</name>
</gene>
<keyword evidence="2" id="KW-1185">Reference proteome</keyword>
<dbReference type="EMBL" id="JAHUTJ010061455">
    <property type="protein sequence ID" value="MED6288699.1"/>
    <property type="molecule type" value="Genomic_DNA"/>
</dbReference>
<name>A0ABU7ERH6_9TELE</name>
<proteinExistence type="predicted"/>
<reference evidence="1 2" key="1">
    <citation type="submission" date="2021-06" db="EMBL/GenBank/DDBJ databases">
        <authorList>
            <person name="Palmer J.M."/>
        </authorList>
    </citation>
    <scope>NUCLEOTIDE SEQUENCE [LARGE SCALE GENOMIC DNA]</scope>
    <source>
        <strain evidence="1 2">CL_MEX2019</strain>
        <tissue evidence="1">Muscle</tissue>
    </source>
</reference>
<comment type="caution">
    <text evidence="1">The sequence shown here is derived from an EMBL/GenBank/DDBJ whole genome shotgun (WGS) entry which is preliminary data.</text>
</comment>
<protein>
    <submittedName>
        <fullName evidence="1">Uncharacterized protein</fullName>
    </submittedName>
</protein>